<evidence type="ECO:0000313" key="3">
    <source>
        <dbReference type="Proteomes" id="UP000642673"/>
    </source>
</evidence>
<gene>
    <name evidence="2" type="ORF">GCM10010347_66170</name>
</gene>
<proteinExistence type="predicted"/>
<accession>A0ABQ3F5Q5</accession>
<name>A0ABQ3F5Q5_9ACTN</name>
<protein>
    <submittedName>
        <fullName evidence="2">Uncharacterized protein</fullName>
    </submittedName>
</protein>
<evidence type="ECO:0000256" key="1">
    <source>
        <dbReference type="SAM" id="MobiDB-lite"/>
    </source>
</evidence>
<keyword evidence="3" id="KW-1185">Reference proteome</keyword>
<feature type="region of interest" description="Disordered" evidence="1">
    <location>
        <begin position="305"/>
        <end position="327"/>
    </location>
</feature>
<reference evidence="3" key="1">
    <citation type="journal article" date="2019" name="Int. J. Syst. Evol. Microbiol.">
        <title>The Global Catalogue of Microorganisms (GCM) 10K type strain sequencing project: providing services to taxonomists for standard genome sequencing and annotation.</title>
        <authorList>
            <consortium name="The Broad Institute Genomics Platform"/>
            <consortium name="The Broad Institute Genome Sequencing Center for Infectious Disease"/>
            <person name="Wu L."/>
            <person name="Ma J."/>
        </authorList>
    </citation>
    <scope>NUCLEOTIDE SEQUENCE [LARGE SCALE GENOMIC DNA]</scope>
    <source>
        <strain evidence="3">JCM 4738</strain>
    </source>
</reference>
<evidence type="ECO:0000313" key="2">
    <source>
        <dbReference type="EMBL" id="GHB85940.1"/>
    </source>
</evidence>
<dbReference type="EMBL" id="BMVP01000030">
    <property type="protein sequence ID" value="GHB85940.1"/>
    <property type="molecule type" value="Genomic_DNA"/>
</dbReference>
<organism evidence="2 3">
    <name type="scientific">Streptomyces cirratus</name>
    <dbReference type="NCBI Taxonomy" id="68187"/>
    <lineage>
        <taxon>Bacteria</taxon>
        <taxon>Bacillati</taxon>
        <taxon>Actinomycetota</taxon>
        <taxon>Actinomycetes</taxon>
        <taxon>Kitasatosporales</taxon>
        <taxon>Streptomycetaceae</taxon>
        <taxon>Streptomyces</taxon>
    </lineage>
</organism>
<comment type="caution">
    <text evidence="2">The sequence shown here is derived from an EMBL/GenBank/DDBJ whole genome shotgun (WGS) entry which is preliminary data.</text>
</comment>
<sequence length="341" mass="36931">MPVLVVAVQRDSEATGVADLADMFVVRELGPETWVRLALDLRTGKAVGAAVTSESRSDAWRLAHAADGRLLVDSSEEEIVSSLNHHGWTRIASYEQQIVLAPPTETSPNRSVSGHEFGRLIEGDEPVSTLVDPCEVSLDDGQLFGVFASHRLGGSSALLAMSGAEKASLRIENRRLELRNPAALGLERVDRDPWSIVTAPVQCVVLGLSSRDDAPSRALFPELDAVSQLWEARDRDRADFWLMIELTGSEVDPPVWMPAGQIFEQKSFTGRQTLATTAAAGTLVSPGHRSTLLLPAFCLDPHLGSPASDPMRPTPLRSPLPRGATQDRVWQQRVVARGGQA</sequence>
<dbReference type="Proteomes" id="UP000642673">
    <property type="component" value="Unassembled WGS sequence"/>
</dbReference>